<evidence type="ECO:0000256" key="1">
    <source>
        <dbReference type="ARBA" id="ARBA00022485"/>
    </source>
</evidence>
<feature type="binding site" evidence="6">
    <location>
        <position position="216"/>
    </location>
    <ligand>
        <name>[4Fe-4S] cluster</name>
        <dbReference type="ChEBI" id="CHEBI:49883"/>
    </ligand>
</feature>
<keyword evidence="6" id="KW-0411">Iron-sulfur</keyword>
<dbReference type="GO" id="GO:0005524">
    <property type="term" value="F:ATP binding"/>
    <property type="evidence" value="ECO:0007669"/>
    <property type="project" value="UniProtKB-UniRule"/>
</dbReference>
<dbReference type="Pfam" id="PF13307">
    <property type="entry name" value="Helicase_C_2"/>
    <property type="match status" value="1"/>
</dbReference>
<dbReference type="FunFam" id="3.40.50.300:FF:001058">
    <property type="entry name" value="ATP-dependent DNA helicase DinG"/>
    <property type="match status" value="1"/>
</dbReference>
<dbReference type="RefSeq" id="WP_125014466.1">
    <property type="nucleotide sequence ID" value="NZ_QWEZ01000001.1"/>
</dbReference>
<reference evidence="8 9" key="1">
    <citation type="submission" date="2018-08" db="EMBL/GenBank/DDBJ databases">
        <authorList>
            <person name="Khan S.A."/>
        </authorList>
    </citation>
    <scope>NUCLEOTIDE SEQUENCE [LARGE SCALE GENOMIC DNA]</scope>
    <source>
        <strain evidence="8 9">GTF-13</strain>
    </source>
</reference>
<keyword evidence="4 6" id="KW-0067">ATP-binding</keyword>
<gene>
    <name evidence="6 8" type="primary">dinG</name>
    <name evidence="8" type="ORF">D0544_02660</name>
</gene>
<dbReference type="InterPro" id="IPR014013">
    <property type="entry name" value="Helic_SF1/SF2_ATP-bd_DinG/Rad3"/>
</dbReference>
<dbReference type="GO" id="GO:0051539">
    <property type="term" value="F:4 iron, 4 sulfur cluster binding"/>
    <property type="evidence" value="ECO:0007669"/>
    <property type="project" value="UniProtKB-UniRule"/>
</dbReference>
<evidence type="ECO:0000256" key="4">
    <source>
        <dbReference type="ARBA" id="ARBA00022840"/>
    </source>
</evidence>
<dbReference type="GO" id="GO:0046872">
    <property type="term" value="F:metal ion binding"/>
    <property type="evidence" value="ECO:0007669"/>
    <property type="project" value="UniProtKB-KW"/>
</dbReference>
<keyword evidence="6" id="KW-0408">Iron</keyword>
<dbReference type="NCBIfam" id="NF008729">
    <property type="entry name" value="PRK11747.1"/>
    <property type="match status" value="1"/>
</dbReference>
<keyword evidence="3 6" id="KW-0378">Hydrolase</keyword>
<dbReference type="PROSITE" id="PS51193">
    <property type="entry name" value="HELICASE_ATP_BIND_2"/>
    <property type="match status" value="1"/>
</dbReference>
<dbReference type="AlphaFoldDB" id="A0A3P3VR83"/>
<dbReference type="InterPro" id="IPR045028">
    <property type="entry name" value="DinG/Rad3-like"/>
</dbReference>
<dbReference type="EC" id="5.6.2.3" evidence="6"/>
<comment type="caution">
    <text evidence="8">The sequence shown here is derived from an EMBL/GenBank/DDBJ whole genome shotgun (WGS) entry which is preliminary data.</text>
</comment>
<dbReference type="GO" id="GO:0009432">
    <property type="term" value="P:SOS response"/>
    <property type="evidence" value="ECO:0007669"/>
    <property type="project" value="TreeGrafter"/>
</dbReference>
<dbReference type="SMART" id="SM00491">
    <property type="entry name" value="HELICc2"/>
    <property type="match status" value="1"/>
</dbReference>
<evidence type="ECO:0000259" key="7">
    <source>
        <dbReference type="PROSITE" id="PS51193"/>
    </source>
</evidence>
<dbReference type="Proteomes" id="UP000280792">
    <property type="component" value="Unassembled WGS sequence"/>
</dbReference>
<organism evidence="8 9">
    <name type="scientific">Aestuariirhabdus litorea</name>
    <dbReference type="NCBI Taxonomy" id="2528527"/>
    <lineage>
        <taxon>Bacteria</taxon>
        <taxon>Pseudomonadati</taxon>
        <taxon>Pseudomonadota</taxon>
        <taxon>Gammaproteobacteria</taxon>
        <taxon>Oceanospirillales</taxon>
        <taxon>Aestuariirhabdaceae</taxon>
        <taxon>Aestuariirhabdus</taxon>
    </lineage>
</organism>
<evidence type="ECO:0000256" key="3">
    <source>
        <dbReference type="ARBA" id="ARBA00022801"/>
    </source>
</evidence>
<feature type="binding site" evidence="6">
    <location>
        <position position="210"/>
    </location>
    <ligand>
        <name>[4Fe-4S] cluster</name>
        <dbReference type="ChEBI" id="CHEBI:49883"/>
    </ligand>
</feature>
<evidence type="ECO:0000256" key="6">
    <source>
        <dbReference type="HAMAP-Rule" id="MF_02205"/>
    </source>
</evidence>
<dbReference type="GO" id="GO:0033677">
    <property type="term" value="F:DNA/RNA helicase activity"/>
    <property type="evidence" value="ECO:0007669"/>
    <property type="project" value="TreeGrafter"/>
</dbReference>
<protein>
    <recommendedName>
        <fullName evidence="6">ATP-dependent DNA helicase DinG</fullName>
        <ecNumber evidence="6">5.6.2.3</ecNumber>
    </recommendedName>
    <alternativeName>
        <fullName evidence="6">DNA 5'-3' helicase DinG</fullName>
    </alternativeName>
</protein>
<evidence type="ECO:0000256" key="2">
    <source>
        <dbReference type="ARBA" id="ARBA00022741"/>
    </source>
</evidence>
<keyword evidence="6 8" id="KW-0347">Helicase</keyword>
<dbReference type="InterPro" id="IPR039000">
    <property type="entry name" value="DinG_proteobact"/>
</dbReference>
<dbReference type="GO" id="GO:0006281">
    <property type="term" value="P:DNA repair"/>
    <property type="evidence" value="ECO:0007669"/>
    <property type="project" value="TreeGrafter"/>
</dbReference>
<keyword evidence="5 6" id="KW-0238">DNA-binding</keyword>
<keyword evidence="2 6" id="KW-0547">Nucleotide-binding</keyword>
<keyword evidence="6" id="KW-0479">Metal-binding</keyword>
<evidence type="ECO:0000256" key="5">
    <source>
        <dbReference type="ARBA" id="ARBA00023125"/>
    </source>
</evidence>
<dbReference type="SMART" id="SM00487">
    <property type="entry name" value="DEXDc"/>
    <property type="match status" value="1"/>
</dbReference>
<dbReference type="HAMAP" id="MF_02205">
    <property type="entry name" value="DinG_proteobact"/>
    <property type="match status" value="1"/>
</dbReference>
<evidence type="ECO:0000313" key="9">
    <source>
        <dbReference type="Proteomes" id="UP000280792"/>
    </source>
</evidence>
<accession>A0A3P3VR83</accession>
<feature type="binding site" evidence="6">
    <location>
        <position position="205"/>
    </location>
    <ligand>
        <name>[4Fe-4S] cluster</name>
        <dbReference type="ChEBI" id="CHEBI:49883"/>
    </ligand>
</feature>
<dbReference type="InterPro" id="IPR027417">
    <property type="entry name" value="P-loop_NTPase"/>
</dbReference>
<dbReference type="InterPro" id="IPR014001">
    <property type="entry name" value="Helicase_ATP-bd"/>
</dbReference>
<dbReference type="PANTHER" id="PTHR11472:SF59">
    <property type="entry name" value="ATP-DEPENDENT DNA HELICASE DING"/>
    <property type="match status" value="1"/>
</dbReference>
<comment type="catalytic activity">
    <reaction evidence="6">
        <text>ATP + H2O = ADP + phosphate + H(+)</text>
        <dbReference type="Rhea" id="RHEA:13065"/>
        <dbReference type="ChEBI" id="CHEBI:15377"/>
        <dbReference type="ChEBI" id="CHEBI:15378"/>
        <dbReference type="ChEBI" id="CHEBI:30616"/>
        <dbReference type="ChEBI" id="CHEBI:43474"/>
        <dbReference type="ChEBI" id="CHEBI:456216"/>
        <dbReference type="EC" id="5.6.2.3"/>
    </reaction>
</comment>
<feature type="binding site" evidence="6">
    <location>
        <position position="129"/>
    </location>
    <ligand>
        <name>[4Fe-4S] cluster</name>
        <dbReference type="ChEBI" id="CHEBI:49883"/>
    </ligand>
</feature>
<keyword evidence="1 6" id="KW-0004">4Fe-4S</keyword>
<proteinExistence type="inferred from homology"/>
<keyword evidence="9" id="KW-1185">Reference proteome</keyword>
<evidence type="ECO:0000313" key="8">
    <source>
        <dbReference type="EMBL" id="RRJ84039.1"/>
    </source>
</evidence>
<dbReference type="Gene3D" id="3.40.50.300">
    <property type="entry name" value="P-loop containing nucleotide triphosphate hydrolases"/>
    <property type="match status" value="2"/>
</dbReference>
<dbReference type="SUPFAM" id="SSF52540">
    <property type="entry name" value="P-loop containing nucleoside triphosphate hydrolases"/>
    <property type="match status" value="2"/>
</dbReference>
<comment type="cofactor">
    <cofactor evidence="6">
        <name>[4Fe-4S] cluster</name>
        <dbReference type="ChEBI" id="CHEBI:49883"/>
    </cofactor>
    <text evidence="6">Binds 1 [4Fe-4S] cluster.</text>
</comment>
<dbReference type="PANTHER" id="PTHR11472">
    <property type="entry name" value="DNA REPAIR DEAD HELICASE RAD3/XP-D SUBFAMILY MEMBER"/>
    <property type="match status" value="1"/>
</dbReference>
<sequence>MLSNDLKQSIQQAYRQFLDNKGLKPRYGQKLMIAEIARTLGAIKSDDEGKRTSDPAVAVVEAGTGTGKTVAYALAAIPIAQAADKRLIISTATVALQEQIVFKDLPDIRQQSGLKFSFTLAKGRGRYVCLSKLDHLLQSGQENVATMELFAQEGFHIDVDEGAVKLYQEMVEQLATNRWDGDRDNWKGELDEGLWRTVTTDHGQCSGRRCTNFGQCAFYKAREELTRADVVVANHDLVLADLALGGGAILSAPGDSIYIFDEGHHLPDKAINHFAHHGRLHGTESWLEQSSKQVSKLVAQNALPGDLGRWLEQLPPRLQEALESQRQMYALMESATEFPNPDGYRPSYRFPNGVVPAPVRELAGHLKAHFSTICELLTRLCDELKEAMDGKVDGVDVIDAEAWYPLLGAMLSRAESAFGLWQLYSIEDPEGEPPIARWVQLLDQEGHYDLEVACSPILAARTLRQSLWNCCYGAVVTSATLTALGRFDRIQMRAGIPDSASCAVVPSPFYHSDAATLRIPAMSADPKLPDQHTEAVIECLPAMLEEQPGTLVLFSSRRQMLDVFAGVGRQWQQRILVQGDRSKQELLTQHRKRIDDDKPSVIFGLASFAEGVDLPGRYCEQVIIAKIPFAVPDDPVEAALGEWIESRGGNSFMEISVPDASVRLVQACGRLLRTESDRGLITILDRRLVTARYGRALLDALPPFQRRID</sequence>
<keyword evidence="6" id="KW-0413">Isomerase</keyword>
<dbReference type="GO" id="GO:0043139">
    <property type="term" value="F:5'-3' DNA helicase activity"/>
    <property type="evidence" value="ECO:0007669"/>
    <property type="project" value="UniProtKB-UniRule"/>
</dbReference>
<dbReference type="GO" id="GO:0016887">
    <property type="term" value="F:ATP hydrolysis activity"/>
    <property type="evidence" value="ECO:0007669"/>
    <property type="project" value="RHEA"/>
</dbReference>
<reference evidence="8 9" key="2">
    <citation type="submission" date="2018-12" db="EMBL/GenBank/DDBJ databases">
        <title>Simiduia agarivorans gen. nov., sp. nov., a marine, agarolytic bacterium isolated from shallow coastal water from Keelung, Taiwan.</title>
        <authorList>
            <person name="Shieh W.Y."/>
        </authorList>
    </citation>
    <scope>NUCLEOTIDE SEQUENCE [LARGE SCALE GENOMIC DNA]</scope>
    <source>
        <strain evidence="8 9">GTF-13</strain>
    </source>
</reference>
<dbReference type="EMBL" id="QWEZ01000001">
    <property type="protein sequence ID" value="RRJ84039.1"/>
    <property type="molecule type" value="Genomic_DNA"/>
</dbReference>
<name>A0A3P3VR83_9GAMM</name>
<dbReference type="GO" id="GO:0003677">
    <property type="term" value="F:DNA binding"/>
    <property type="evidence" value="ECO:0007669"/>
    <property type="project" value="UniProtKB-UniRule"/>
</dbReference>
<feature type="domain" description="Helicase ATP-binding" evidence="7">
    <location>
        <begin position="15"/>
        <end position="334"/>
    </location>
</feature>
<comment type="function">
    <text evidence="6">DNA-dependent ATPase and 5'-3' DNA helicase. Unwinds D-loops, R-loops, forked DNA and G-quadruplex DNA.</text>
</comment>
<comment type="similarity">
    <text evidence="6">Belongs to the helicase family. DinG subfamily. Type 1 sub-subfamily.</text>
</comment>
<dbReference type="FunFam" id="3.40.50.300:FF:000437">
    <property type="entry name" value="ATP-dependent DNA helicase DinG"/>
    <property type="match status" value="1"/>
</dbReference>
<dbReference type="InterPro" id="IPR006555">
    <property type="entry name" value="ATP-dep_Helicase_C"/>
</dbReference>